<name>A0A1Z5K4M3_FISSO</name>
<organism evidence="1 2">
    <name type="scientific">Fistulifera solaris</name>
    <name type="common">Oleaginous diatom</name>
    <dbReference type="NCBI Taxonomy" id="1519565"/>
    <lineage>
        <taxon>Eukaryota</taxon>
        <taxon>Sar</taxon>
        <taxon>Stramenopiles</taxon>
        <taxon>Ochrophyta</taxon>
        <taxon>Bacillariophyta</taxon>
        <taxon>Bacillariophyceae</taxon>
        <taxon>Bacillariophycidae</taxon>
        <taxon>Naviculales</taxon>
        <taxon>Naviculaceae</taxon>
        <taxon>Fistulifera</taxon>
    </lineage>
</organism>
<sequence>MLFFHPLKLIHWNFVIPSRSRLATPLTIRYIMTHEPNCSLNAAPPLRPTNSWCVTAAWDEVSNKVISQNVDYPFQTINEKILDLTTSPDWMEYLEISEHRSEESGGAGAYDTFRCDLILQGTGQRQLWRIWGQDFHLNRIEESYRSIAKDVDSGSLTNARNKSELIIQELLMKASTSPTLLQCENISSGNAMFQLIRMTLLWSSTNGEITVRGHSCCSGSALLLDEPVQPIVVSVAAKQHGKQIDIDTAMPSRVDDPRHKVASWTRLRKQMERPETYKPPGVSEVLMLRSARDHQLEVLEGLSSNVFVVYKDGTLRTATDGVLFGYARHLVLECAESCGLRLDPFKSIILQDAEEGLWKEAFITSSSRLIYPISKIIIHKDNEMEFKDYWTYESNGEKAKWQQLLDEILKRADAEITAV</sequence>
<dbReference type="Gene3D" id="3.20.10.10">
    <property type="entry name" value="D-amino Acid Aminotransferase, subunit A, domain 2"/>
    <property type="match status" value="1"/>
</dbReference>
<proteinExistence type="predicted"/>
<accession>A0A1Z5K4M3</accession>
<evidence type="ECO:0000313" key="2">
    <source>
        <dbReference type="Proteomes" id="UP000198406"/>
    </source>
</evidence>
<dbReference type="Pfam" id="PF01063">
    <property type="entry name" value="Aminotran_4"/>
    <property type="match status" value="1"/>
</dbReference>
<dbReference type="GO" id="GO:0003824">
    <property type="term" value="F:catalytic activity"/>
    <property type="evidence" value="ECO:0007669"/>
    <property type="project" value="InterPro"/>
</dbReference>
<dbReference type="Proteomes" id="UP000198406">
    <property type="component" value="Unassembled WGS sequence"/>
</dbReference>
<dbReference type="SUPFAM" id="SSF56752">
    <property type="entry name" value="D-aminoacid aminotransferase-like PLP-dependent enzymes"/>
    <property type="match status" value="1"/>
</dbReference>
<dbReference type="InterPro" id="IPR036038">
    <property type="entry name" value="Aminotransferase-like"/>
</dbReference>
<dbReference type="OrthoDB" id="59470at2759"/>
<protein>
    <submittedName>
        <fullName evidence="1">Uncharacterized protein</fullName>
    </submittedName>
</protein>
<dbReference type="InterPro" id="IPR001544">
    <property type="entry name" value="Aminotrans_IV"/>
</dbReference>
<reference evidence="1 2" key="1">
    <citation type="journal article" date="2015" name="Plant Cell">
        <title>Oil accumulation by the oleaginous diatom Fistulifera solaris as revealed by the genome and transcriptome.</title>
        <authorList>
            <person name="Tanaka T."/>
            <person name="Maeda Y."/>
            <person name="Veluchamy A."/>
            <person name="Tanaka M."/>
            <person name="Abida H."/>
            <person name="Marechal E."/>
            <person name="Bowler C."/>
            <person name="Muto M."/>
            <person name="Sunaga Y."/>
            <person name="Tanaka M."/>
            <person name="Yoshino T."/>
            <person name="Taniguchi T."/>
            <person name="Fukuda Y."/>
            <person name="Nemoto M."/>
            <person name="Matsumoto M."/>
            <person name="Wong P.S."/>
            <person name="Aburatani S."/>
            <person name="Fujibuchi W."/>
        </authorList>
    </citation>
    <scope>NUCLEOTIDE SEQUENCE [LARGE SCALE GENOMIC DNA]</scope>
    <source>
        <strain evidence="1 2">JPCC DA0580</strain>
    </source>
</reference>
<dbReference type="InParanoid" id="A0A1Z5K4M3"/>
<dbReference type="PANTHER" id="PTHR47703:SF2">
    <property type="entry name" value="D-AMINOACID AMINOTRANSFERASE-LIKE PLP-DEPENDENT ENZYMES SUPERFAMILY PROTEIN"/>
    <property type="match status" value="1"/>
</dbReference>
<keyword evidence="2" id="KW-1185">Reference proteome</keyword>
<comment type="caution">
    <text evidence="1">The sequence shown here is derived from an EMBL/GenBank/DDBJ whole genome shotgun (WGS) entry which is preliminary data.</text>
</comment>
<dbReference type="AlphaFoldDB" id="A0A1Z5K4M3"/>
<gene>
    <name evidence="1" type="ORF">FisN_1Lh426</name>
</gene>
<dbReference type="PANTHER" id="PTHR47703">
    <property type="entry name" value="D-AMINOACID AMINOTRANSFERASE-LIKE PLP-DEPENDENT ENZYMES SUPERFAMILY PROTEIN"/>
    <property type="match status" value="1"/>
</dbReference>
<evidence type="ECO:0000313" key="1">
    <source>
        <dbReference type="EMBL" id="GAX20918.1"/>
    </source>
</evidence>
<dbReference type="EMBL" id="BDSP01000153">
    <property type="protein sequence ID" value="GAX20918.1"/>
    <property type="molecule type" value="Genomic_DNA"/>
</dbReference>
<dbReference type="InterPro" id="IPR043132">
    <property type="entry name" value="BCAT-like_C"/>
</dbReference>